<accession>A0A8K0V870</accession>
<sequence>MSSLKTLSLVLVLLSHAPAAQATGLVPPPDAPIGADDPLVVLFATCAGRYSALMEFQWLTDGPASEETARRRAAMLDLAGAVTPAAASRRALHLRIEAKAAQSALLHAAHFRADPRATRRAETLLAGCRALHPG</sequence>
<evidence type="ECO:0000313" key="2">
    <source>
        <dbReference type="EMBL" id="MBL4917272.1"/>
    </source>
</evidence>
<evidence type="ECO:0000256" key="1">
    <source>
        <dbReference type="SAM" id="SignalP"/>
    </source>
</evidence>
<reference evidence="2" key="1">
    <citation type="submission" date="2021-01" db="EMBL/GenBank/DDBJ databases">
        <title>Tabrizicola alba sp. nov. a motile alkaliphilic bacterium isolated from a soda lake.</title>
        <authorList>
            <person name="Szuroczki S."/>
            <person name="Abbaszade G."/>
            <person name="Schumann P."/>
            <person name="Toth E."/>
        </authorList>
    </citation>
    <scope>NUCLEOTIDE SEQUENCE</scope>
    <source>
        <strain evidence="2">DMG-N-6</strain>
    </source>
</reference>
<feature type="signal peptide" evidence="1">
    <location>
        <begin position="1"/>
        <end position="22"/>
    </location>
</feature>
<evidence type="ECO:0000313" key="3">
    <source>
        <dbReference type="Proteomes" id="UP000648908"/>
    </source>
</evidence>
<name>A0A8K0V870_9RHOB</name>
<dbReference type="AlphaFoldDB" id="A0A8K0V870"/>
<dbReference type="EMBL" id="JAESVN010000003">
    <property type="protein sequence ID" value="MBL4917272.1"/>
    <property type="molecule type" value="Genomic_DNA"/>
</dbReference>
<keyword evidence="1" id="KW-0732">Signal</keyword>
<protein>
    <submittedName>
        <fullName evidence="2">Uncharacterized protein</fullName>
    </submittedName>
</protein>
<keyword evidence="3" id="KW-1185">Reference proteome</keyword>
<organism evidence="2 3">
    <name type="scientific">Szabonella alba</name>
    <dbReference type="NCBI Taxonomy" id="2804194"/>
    <lineage>
        <taxon>Bacteria</taxon>
        <taxon>Pseudomonadati</taxon>
        <taxon>Pseudomonadota</taxon>
        <taxon>Alphaproteobacteria</taxon>
        <taxon>Rhodobacterales</taxon>
        <taxon>Paracoccaceae</taxon>
        <taxon>Szabonella</taxon>
    </lineage>
</organism>
<proteinExistence type="predicted"/>
<dbReference type="RefSeq" id="WP_202688114.1">
    <property type="nucleotide sequence ID" value="NZ_JAESVN010000003.1"/>
</dbReference>
<comment type="caution">
    <text evidence="2">The sequence shown here is derived from an EMBL/GenBank/DDBJ whole genome shotgun (WGS) entry which is preliminary data.</text>
</comment>
<feature type="chain" id="PRO_5035464202" evidence="1">
    <location>
        <begin position="23"/>
        <end position="134"/>
    </location>
</feature>
<gene>
    <name evidence="2" type="ORF">JL811_08545</name>
</gene>
<dbReference type="Proteomes" id="UP000648908">
    <property type="component" value="Unassembled WGS sequence"/>
</dbReference>